<comment type="caution">
    <text evidence="4">The sequence shown here is derived from an EMBL/GenBank/DDBJ whole genome shotgun (WGS) entry which is preliminary data.</text>
</comment>
<reference evidence="4 5" key="1">
    <citation type="submission" date="2017-06" db="EMBL/GenBank/DDBJ databases">
        <title>Raineya orbicola gen. nov., sp. nov. a slightly thermophilic bacterium of the phylum Bacteroidetes and the description of Raineyaceae fam. nov.</title>
        <authorList>
            <person name="Albuquerque L."/>
            <person name="Polonia A.R.M."/>
            <person name="Barroso C."/>
            <person name="Froufe H.J.C."/>
            <person name="Lage O."/>
            <person name="Lobo-Da-Cunha A."/>
            <person name="Egas C."/>
            <person name="Da Costa M.S."/>
        </authorList>
    </citation>
    <scope>NUCLEOTIDE SEQUENCE [LARGE SCALE GENOMIC DNA]</scope>
    <source>
        <strain evidence="4 5">SPSPC-11</strain>
    </source>
</reference>
<accession>A0A2N3IK49</accession>
<evidence type="ECO:0000259" key="2">
    <source>
        <dbReference type="Pfam" id="PF01979"/>
    </source>
</evidence>
<dbReference type="CDD" id="cd01317">
    <property type="entry name" value="DHOase_IIa"/>
    <property type="match status" value="1"/>
</dbReference>
<dbReference type="Proteomes" id="UP000233387">
    <property type="component" value="Unassembled WGS sequence"/>
</dbReference>
<dbReference type="Gene3D" id="3.20.20.140">
    <property type="entry name" value="Metal-dependent hydrolases"/>
    <property type="match status" value="1"/>
</dbReference>
<dbReference type="Gene3D" id="2.30.40.10">
    <property type="entry name" value="Urease, subunit C, domain 1"/>
    <property type="match status" value="1"/>
</dbReference>
<keyword evidence="5" id="KW-1185">Reference proteome</keyword>
<dbReference type="GO" id="GO:0005737">
    <property type="term" value="C:cytoplasm"/>
    <property type="evidence" value="ECO:0007669"/>
    <property type="project" value="TreeGrafter"/>
</dbReference>
<dbReference type="GO" id="GO:0004038">
    <property type="term" value="F:allantoinase activity"/>
    <property type="evidence" value="ECO:0007669"/>
    <property type="project" value="TreeGrafter"/>
</dbReference>
<dbReference type="InterPro" id="IPR050138">
    <property type="entry name" value="DHOase/Allantoinase_Hydrolase"/>
</dbReference>
<dbReference type="PANTHER" id="PTHR43668">
    <property type="entry name" value="ALLANTOINASE"/>
    <property type="match status" value="1"/>
</dbReference>
<dbReference type="GO" id="GO:0006221">
    <property type="term" value="P:pyrimidine nucleotide biosynthetic process"/>
    <property type="evidence" value="ECO:0007669"/>
    <property type="project" value="UniProtKB-KW"/>
</dbReference>
<dbReference type="NCBIfam" id="TIGR00857">
    <property type="entry name" value="pyrC_multi"/>
    <property type="match status" value="1"/>
</dbReference>
<dbReference type="SUPFAM" id="SSF51338">
    <property type="entry name" value="Composite domain of metallo-dependent hydrolases"/>
    <property type="match status" value="1"/>
</dbReference>
<organism evidence="4 5">
    <name type="scientific">Raineya orbicola</name>
    <dbReference type="NCBI Taxonomy" id="2016530"/>
    <lineage>
        <taxon>Bacteria</taxon>
        <taxon>Pseudomonadati</taxon>
        <taxon>Bacteroidota</taxon>
        <taxon>Cytophagia</taxon>
        <taxon>Cytophagales</taxon>
        <taxon>Raineyaceae</taxon>
        <taxon>Raineya</taxon>
    </lineage>
</organism>
<dbReference type="InterPro" id="IPR006680">
    <property type="entry name" value="Amidohydro-rel"/>
</dbReference>
<dbReference type="InterPro" id="IPR011059">
    <property type="entry name" value="Metal-dep_hydrolase_composite"/>
</dbReference>
<proteinExistence type="predicted"/>
<feature type="domain" description="Dihydroorotase catalytic" evidence="3">
    <location>
        <begin position="58"/>
        <end position="237"/>
    </location>
</feature>
<dbReference type="OrthoDB" id="9765462at2"/>
<protein>
    <submittedName>
        <fullName evidence="4">Dihydroorotase, multifunctional complex type</fullName>
    </submittedName>
</protein>
<dbReference type="Pfam" id="PF12890">
    <property type="entry name" value="DHOase"/>
    <property type="match status" value="1"/>
</dbReference>
<dbReference type="InterPro" id="IPR024403">
    <property type="entry name" value="DHOase_cat"/>
</dbReference>
<feature type="domain" description="Amidohydrolase-related" evidence="2">
    <location>
        <begin position="239"/>
        <end position="413"/>
    </location>
</feature>
<dbReference type="GO" id="GO:0046872">
    <property type="term" value="F:metal ion binding"/>
    <property type="evidence" value="ECO:0007669"/>
    <property type="project" value="InterPro"/>
</dbReference>
<evidence type="ECO:0000259" key="3">
    <source>
        <dbReference type="Pfam" id="PF12890"/>
    </source>
</evidence>
<dbReference type="SUPFAM" id="SSF51556">
    <property type="entry name" value="Metallo-dependent hydrolases"/>
    <property type="match status" value="1"/>
</dbReference>
<dbReference type="InterPro" id="IPR032466">
    <property type="entry name" value="Metal_Hydrolase"/>
</dbReference>
<evidence type="ECO:0000256" key="1">
    <source>
        <dbReference type="ARBA" id="ARBA00022975"/>
    </source>
</evidence>
<dbReference type="EMBL" id="NKXO01000003">
    <property type="protein sequence ID" value="PKQ70712.1"/>
    <property type="molecule type" value="Genomic_DNA"/>
</dbReference>
<dbReference type="AlphaFoldDB" id="A0A2N3IK49"/>
<name>A0A2N3IK49_9BACT</name>
<dbReference type="GO" id="GO:0004151">
    <property type="term" value="F:dihydroorotase activity"/>
    <property type="evidence" value="ECO:0007669"/>
    <property type="project" value="InterPro"/>
</dbReference>
<keyword evidence="1" id="KW-0665">Pyrimidine biosynthesis</keyword>
<gene>
    <name evidence="4" type="ORF">Rain11_0249</name>
</gene>
<evidence type="ECO:0000313" key="5">
    <source>
        <dbReference type="Proteomes" id="UP000233387"/>
    </source>
</evidence>
<evidence type="ECO:0000313" key="4">
    <source>
        <dbReference type="EMBL" id="PKQ70712.1"/>
    </source>
</evidence>
<dbReference type="PANTHER" id="PTHR43668:SF2">
    <property type="entry name" value="ALLANTOINASE"/>
    <property type="match status" value="1"/>
</dbReference>
<dbReference type="GO" id="GO:0006145">
    <property type="term" value="P:purine nucleobase catabolic process"/>
    <property type="evidence" value="ECO:0007669"/>
    <property type="project" value="TreeGrafter"/>
</dbReference>
<dbReference type="InterPro" id="IPR004722">
    <property type="entry name" value="DHOase"/>
</dbReference>
<dbReference type="RefSeq" id="WP_101357515.1">
    <property type="nucleotide sequence ID" value="NZ_NKXO01000003.1"/>
</dbReference>
<dbReference type="Pfam" id="PF01979">
    <property type="entry name" value="Amidohydro_1"/>
    <property type="match status" value="1"/>
</dbReference>
<sequence length="422" mass="46884">MYSLLLRQATILDKNSPFHLQKKDIFINDGKILQIADSLSVSENTRIIESQNLSVSIGFVDLRCSVPDLGAEHKETLQTARKAACRGGFTHICVLPNMSPALDSKDSLQYILQKNEAHLVQALPIAAVTLKAKGEDLAEMIDLHYAGAVAFSDGLQPITNADILLKTLLYLQPLNALLIQRPEDTLLTRFGQMNEGITATYLGLKGMPALAEILIIQRDLEILRYTGGKIHFSCVSCAKSVDLIRKAKQEGLNVTCDVSALNLYFTEEKLTDFDTNFKLNPPLRSQADKEALWQGIADDTIDVIVSDHQPQDTESKILEFDLAQFGAINLQTAFLACSTAKKQVSLEKIIEKLAQKPREILGLPIPTIQENYYADLCIFDSDQEQIFTTEQIISLSQNSPFVGEKLKGKILAVCRNHFCEIF</sequence>